<dbReference type="InterPro" id="IPR004089">
    <property type="entry name" value="MCPsignal_dom"/>
</dbReference>
<evidence type="ECO:0000256" key="7">
    <source>
        <dbReference type="PROSITE-ProRule" id="PRU00284"/>
    </source>
</evidence>
<evidence type="ECO:0000259" key="10">
    <source>
        <dbReference type="PROSITE" id="PS50111"/>
    </source>
</evidence>
<evidence type="ECO:0000256" key="9">
    <source>
        <dbReference type="SAM" id="Phobius"/>
    </source>
</evidence>
<comment type="similarity">
    <text evidence="6">Belongs to the methyl-accepting chemotaxis (MCP) protein family.</text>
</comment>
<dbReference type="Pfam" id="PF13675">
    <property type="entry name" value="PilJ"/>
    <property type="match status" value="1"/>
</dbReference>
<dbReference type="OrthoDB" id="9177152at2"/>
<organism evidence="12 13">
    <name type="scientific">Permianibacter aggregans</name>
    <dbReference type="NCBI Taxonomy" id="1510150"/>
    <lineage>
        <taxon>Bacteria</taxon>
        <taxon>Pseudomonadati</taxon>
        <taxon>Pseudomonadota</taxon>
        <taxon>Gammaproteobacteria</taxon>
        <taxon>Pseudomonadales</taxon>
        <taxon>Pseudomonadaceae</taxon>
        <taxon>Permianibacter</taxon>
    </lineage>
</organism>
<dbReference type="AlphaFoldDB" id="A0A4R6UUT8"/>
<dbReference type="CDD" id="cd11386">
    <property type="entry name" value="MCP_signal"/>
    <property type="match status" value="1"/>
</dbReference>
<dbReference type="InterPro" id="IPR004090">
    <property type="entry name" value="Chemotax_Me-accpt_rcpt"/>
</dbReference>
<keyword evidence="8" id="KW-0175">Coiled coil</keyword>
<evidence type="ECO:0000259" key="11">
    <source>
        <dbReference type="PROSITE" id="PS50885"/>
    </source>
</evidence>
<comment type="subcellular location">
    <subcellularLocation>
        <location evidence="1">Membrane</location>
        <topology evidence="1">Multi-pass membrane protein</topology>
    </subcellularLocation>
</comment>
<dbReference type="GO" id="GO:0006935">
    <property type="term" value="P:chemotaxis"/>
    <property type="evidence" value="ECO:0007669"/>
    <property type="project" value="InterPro"/>
</dbReference>
<keyword evidence="5 7" id="KW-0807">Transducer</keyword>
<feature type="domain" description="Methyl-accepting transducer" evidence="10">
    <location>
        <begin position="416"/>
        <end position="652"/>
    </location>
</feature>
<dbReference type="EMBL" id="SNYM01000005">
    <property type="protein sequence ID" value="TDQ49155.1"/>
    <property type="molecule type" value="Genomic_DNA"/>
</dbReference>
<dbReference type="PROSITE" id="PS50885">
    <property type="entry name" value="HAMP"/>
    <property type="match status" value="1"/>
</dbReference>
<keyword evidence="13" id="KW-1185">Reference proteome</keyword>
<reference evidence="12 13" key="1">
    <citation type="submission" date="2019-03" db="EMBL/GenBank/DDBJ databases">
        <title>Genomic Encyclopedia of Type Strains, Phase IV (KMG-IV): sequencing the most valuable type-strain genomes for metagenomic binning, comparative biology and taxonomic classification.</title>
        <authorList>
            <person name="Goeker M."/>
        </authorList>
    </citation>
    <scope>NUCLEOTIDE SEQUENCE [LARGE SCALE GENOMIC DNA]</scope>
    <source>
        <strain evidence="12 13">DSM 103792</strain>
    </source>
</reference>
<dbReference type="InterPro" id="IPR029095">
    <property type="entry name" value="NarX-like_N"/>
</dbReference>
<feature type="transmembrane region" description="Helical" evidence="9">
    <location>
        <begin position="312"/>
        <end position="335"/>
    </location>
</feature>
<evidence type="ECO:0000256" key="3">
    <source>
        <dbReference type="ARBA" id="ARBA00022989"/>
    </source>
</evidence>
<name>A0A4R6UUT8_9GAMM</name>
<feature type="domain" description="HAMP" evidence="11">
    <location>
        <begin position="360"/>
        <end position="411"/>
    </location>
</feature>
<dbReference type="PANTHER" id="PTHR32089">
    <property type="entry name" value="METHYL-ACCEPTING CHEMOTAXIS PROTEIN MCPB"/>
    <property type="match status" value="1"/>
</dbReference>
<keyword evidence="4 9" id="KW-0472">Membrane</keyword>
<evidence type="ECO:0000256" key="2">
    <source>
        <dbReference type="ARBA" id="ARBA00022692"/>
    </source>
</evidence>
<dbReference type="InterPro" id="IPR003660">
    <property type="entry name" value="HAMP_dom"/>
</dbReference>
<feature type="transmembrane region" description="Helical" evidence="9">
    <location>
        <begin position="21"/>
        <end position="41"/>
    </location>
</feature>
<dbReference type="Pfam" id="PF00015">
    <property type="entry name" value="MCPsignal"/>
    <property type="match status" value="1"/>
</dbReference>
<dbReference type="PRINTS" id="PR00260">
    <property type="entry name" value="CHEMTRNSDUCR"/>
</dbReference>
<dbReference type="SUPFAM" id="SSF58104">
    <property type="entry name" value="Methyl-accepting chemotaxis protein (MCP) signaling domain"/>
    <property type="match status" value="1"/>
</dbReference>
<sequence length="691" mass="74697">MNAPVKGPLSGERQSTGIGGLVTLLILVAVIGGANVFWGNIEDQRDSLRIARAEELRVLSQQLSKSASEAARGNEAAFAQLDQTKTQFDGYFNTLANGNPRDEILFGGLPPASEAIQNDQIKRTRQLWDEVKANSDAVLKAKDVVLDLHGVANDLAQNVPQLQFEYEKVVDILVDSNAPPDQVRLGQRQVWYAERIIRSIQKVLAGGEDAPLAAENFGHDVDLFGETLNGMLDGDPVMGVRQVTNKEARDALNEVVTIFSGVKENVGYIIQSTSELFKVQDASNKIFVQSTQLLTNSRELAEAFRNSSDTRIFGGIYITIGAGALFIVLIAALYIRTRAREQERLREQEAVAEREKLQNERNQEAIIRLLEEMGDLAEGDLTVNATVTEDFTGAIADSMNFAIDQLRTLVGTIQGAVTRVSASTDETRQVATELAQASRNQAQEITGASAAINEMAVSIEQVSTNAAESAQVAEKSVQIAKNGAEVVRNTIRGMDTIREQIQETSKRIKRLGESSQEIGDIVSLINDIADQTNILALNAAIQAAMAGESGRGFAVVADEVQRLAERSSNATKRIEALVKTIQTDTNEAVISMESSTAEVVRGARLAQDAGVALEEIERVSADLAELIQTISNAARQQAASAGHVSNTMHVIQEITNQTLHGTQVTAQQIGKLAELADELKSSVSGFKLPGR</sequence>
<evidence type="ECO:0000256" key="6">
    <source>
        <dbReference type="ARBA" id="ARBA00029447"/>
    </source>
</evidence>
<dbReference type="FunFam" id="1.10.287.950:FF:000001">
    <property type="entry name" value="Methyl-accepting chemotaxis sensory transducer"/>
    <property type="match status" value="1"/>
</dbReference>
<proteinExistence type="inferred from homology"/>
<evidence type="ECO:0000313" key="12">
    <source>
        <dbReference type="EMBL" id="TDQ49155.1"/>
    </source>
</evidence>
<dbReference type="Proteomes" id="UP000295375">
    <property type="component" value="Unassembled WGS sequence"/>
</dbReference>
<comment type="caution">
    <text evidence="12">The sequence shown here is derived from an EMBL/GenBank/DDBJ whole genome shotgun (WGS) entry which is preliminary data.</text>
</comment>
<dbReference type="SMART" id="SM00283">
    <property type="entry name" value="MA"/>
    <property type="match status" value="1"/>
</dbReference>
<dbReference type="GO" id="GO:0004888">
    <property type="term" value="F:transmembrane signaling receptor activity"/>
    <property type="evidence" value="ECO:0007669"/>
    <property type="project" value="InterPro"/>
</dbReference>
<protein>
    <submittedName>
        <fullName evidence="12">Twitching motility protein PilJ</fullName>
    </submittedName>
</protein>
<evidence type="ECO:0000256" key="8">
    <source>
        <dbReference type="SAM" id="Coils"/>
    </source>
</evidence>
<dbReference type="GO" id="GO:0016020">
    <property type="term" value="C:membrane"/>
    <property type="evidence" value="ECO:0007669"/>
    <property type="project" value="UniProtKB-SubCell"/>
</dbReference>
<keyword evidence="3 9" id="KW-1133">Transmembrane helix</keyword>
<gene>
    <name evidence="12" type="ORF">EV696_105129</name>
</gene>
<evidence type="ECO:0000256" key="1">
    <source>
        <dbReference type="ARBA" id="ARBA00004141"/>
    </source>
</evidence>
<dbReference type="PANTHER" id="PTHR32089:SF119">
    <property type="entry name" value="METHYL-ACCEPTING CHEMOTAXIS PROTEIN CTPL"/>
    <property type="match status" value="1"/>
</dbReference>
<keyword evidence="2 9" id="KW-0812">Transmembrane</keyword>
<evidence type="ECO:0000313" key="13">
    <source>
        <dbReference type="Proteomes" id="UP000295375"/>
    </source>
</evidence>
<accession>A0A4R6UUT8</accession>
<feature type="coiled-coil region" evidence="8">
    <location>
        <begin position="338"/>
        <end position="372"/>
    </location>
</feature>
<dbReference type="Gene3D" id="1.10.287.950">
    <property type="entry name" value="Methyl-accepting chemotaxis protein"/>
    <property type="match status" value="1"/>
</dbReference>
<dbReference type="RefSeq" id="WP_133589524.1">
    <property type="nucleotide sequence ID" value="NZ_CP037953.1"/>
</dbReference>
<evidence type="ECO:0000256" key="5">
    <source>
        <dbReference type="ARBA" id="ARBA00023224"/>
    </source>
</evidence>
<dbReference type="PROSITE" id="PS50111">
    <property type="entry name" value="CHEMOTAXIS_TRANSDUC_2"/>
    <property type="match status" value="1"/>
</dbReference>
<evidence type="ECO:0000256" key="4">
    <source>
        <dbReference type="ARBA" id="ARBA00023136"/>
    </source>
</evidence>
<dbReference type="GO" id="GO:0007165">
    <property type="term" value="P:signal transduction"/>
    <property type="evidence" value="ECO:0007669"/>
    <property type="project" value="UniProtKB-KW"/>
</dbReference>